<accession>H0UMQ0</accession>
<organism evidence="4 5">
    <name type="scientific">Thermanaerovibrio velox DSM 12556</name>
    <dbReference type="NCBI Taxonomy" id="926567"/>
    <lineage>
        <taxon>Bacteria</taxon>
        <taxon>Thermotogati</taxon>
        <taxon>Synergistota</taxon>
        <taxon>Synergistia</taxon>
        <taxon>Synergistales</taxon>
        <taxon>Synergistaceae</taxon>
        <taxon>Thermanaerovibrio</taxon>
    </lineage>
</organism>
<keyword evidence="1" id="KW-0285">Flavoprotein</keyword>
<evidence type="ECO:0000256" key="2">
    <source>
        <dbReference type="ARBA" id="ARBA00022643"/>
    </source>
</evidence>
<keyword evidence="4" id="KW-0223">Dioxygenase</keyword>
<dbReference type="HOGENOM" id="CLU_038732_0_2_0"/>
<keyword evidence="2" id="KW-0288">FMN</keyword>
<dbReference type="EMBL" id="CM001377">
    <property type="protein sequence ID" value="EHM09195.1"/>
    <property type="molecule type" value="Genomic_DNA"/>
</dbReference>
<reference evidence="4 5" key="1">
    <citation type="submission" date="2011-10" db="EMBL/GenBank/DDBJ databases">
        <title>The Noncontiguous Finished genome of Thermanaerovibrio velox DSM 12556.</title>
        <authorList>
            <consortium name="US DOE Joint Genome Institute (JGI-PGF)"/>
            <person name="Lucas S."/>
            <person name="Copeland A."/>
            <person name="Lapidus A."/>
            <person name="Glavina del Rio T."/>
            <person name="Dalin E."/>
            <person name="Tice H."/>
            <person name="Bruce D."/>
            <person name="Goodwin L."/>
            <person name="Pitluck S."/>
            <person name="Peters L."/>
            <person name="Mikhailova N."/>
            <person name="Teshima H."/>
            <person name="Kyrpides N."/>
            <person name="Mavromatis K."/>
            <person name="Ivanova N."/>
            <person name="Markowitz V."/>
            <person name="Cheng J.-F."/>
            <person name="Hugenholtz P."/>
            <person name="Woyke T."/>
            <person name="Wu D."/>
            <person name="Spring S."/>
            <person name="Brambilla E.-M."/>
            <person name="Klenk H.-P."/>
            <person name="Eisen J.A."/>
        </authorList>
    </citation>
    <scope>NUCLEOTIDE SEQUENCE [LARGE SCALE GENOMIC DNA]</scope>
    <source>
        <strain evidence="4 5">DSM 12556</strain>
    </source>
</reference>
<evidence type="ECO:0000313" key="4">
    <source>
        <dbReference type="EMBL" id="EHM09195.1"/>
    </source>
</evidence>
<proteinExistence type="predicted"/>
<sequence>MISGPKLAGAVAACGGVGTIASVGIACESPYFDGRNYFEANQEALKDALREARAKAPDGVLAVNCMCALTDYDTQVRSACEGGADVIISGAGLPLKLPELTVDFPDVALVPIVSSLKAADLIVRRWEKQYKRLPDAVVVETPLHAGGHLGATRMEHVTDPVFSLETVVPQIVKYFEEEVKAPVPVIAAGGVFDRADVERAFSLGAKGVQMGTRFVCSEECDASDRFKQAYLEAREEDVVVIMSPVGIPGRALRNPFVERYLAGSVESKPCIARCLSHCTYIKTRETFCIAQALVDAYRGNWETGLFFCGDNVVRCSKIERVEDIFREIFG</sequence>
<evidence type="ECO:0000313" key="5">
    <source>
        <dbReference type="Proteomes" id="UP000005730"/>
    </source>
</evidence>
<dbReference type="GO" id="GO:0018580">
    <property type="term" value="F:nitronate monooxygenase activity"/>
    <property type="evidence" value="ECO:0007669"/>
    <property type="project" value="InterPro"/>
</dbReference>
<gene>
    <name evidence="4" type="ORF">TheveDRAFT_0006</name>
</gene>
<protein>
    <submittedName>
        <fullName evidence="4">2-nitropropane dioxygenase-like enzyme</fullName>
    </submittedName>
</protein>
<dbReference type="AlphaFoldDB" id="H0UMQ0"/>
<dbReference type="STRING" id="926567.TheveDRAFT_0006"/>
<dbReference type="Gene3D" id="3.20.20.70">
    <property type="entry name" value="Aldolase class I"/>
    <property type="match status" value="1"/>
</dbReference>
<dbReference type="eggNOG" id="COG2070">
    <property type="taxonomic scope" value="Bacteria"/>
</dbReference>
<dbReference type="Pfam" id="PF03060">
    <property type="entry name" value="NMO"/>
    <property type="match status" value="1"/>
</dbReference>
<keyword evidence="3" id="KW-0560">Oxidoreductase</keyword>
<dbReference type="CDD" id="cd04730">
    <property type="entry name" value="NPD_like"/>
    <property type="match status" value="1"/>
</dbReference>
<dbReference type="PANTHER" id="PTHR32332:SF18">
    <property type="entry name" value="2-NITROPROPANE DIOXYGENASE"/>
    <property type="match status" value="1"/>
</dbReference>
<dbReference type="PANTHER" id="PTHR32332">
    <property type="entry name" value="2-NITROPROPANE DIOXYGENASE"/>
    <property type="match status" value="1"/>
</dbReference>
<dbReference type="InterPro" id="IPR004136">
    <property type="entry name" value="NMO"/>
</dbReference>
<dbReference type="SUPFAM" id="SSF51412">
    <property type="entry name" value="Inosine monophosphate dehydrogenase (IMPDH)"/>
    <property type="match status" value="1"/>
</dbReference>
<keyword evidence="5" id="KW-1185">Reference proteome</keyword>
<evidence type="ECO:0000256" key="3">
    <source>
        <dbReference type="ARBA" id="ARBA00023002"/>
    </source>
</evidence>
<evidence type="ECO:0000256" key="1">
    <source>
        <dbReference type="ARBA" id="ARBA00022630"/>
    </source>
</evidence>
<dbReference type="PROSITE" id="PS51257">
    <property type="entry name" value="PROKAR_LIPOPROTEIN"/>
    <property type="match status" value="1"/>
</dbReference>
<dbReference type="InterPro" id="IPR013785">
    <property type="entry name" value="Aldolase_TIM"/>
</dbReference>
<name>H0UMQ0_9BACT</name>
<dbReference type="Proteomes" id="UP000005730">
    <property type="component" value="Chromosome"/>
</dbReference>
<dbReference type="GO" id="GO:0051213">
    <property type="term" value="F:dioxygenase activity"/>
    <property type="evidence" value="ECO:0007669"/>
    <property type="project" value="UniProtKB-KW"/>
</dbReference>